<gene>
    <name evidence="1" type="ORF">QAD02_005516</name>
</gene>
<keyword evidence="2" id="KW-1185">Reference proteome</keyword>
<dbReference type="Proteomes" id="UP001239111">
    <property type="component" value="Chromosome 3"/>
</dbReference>
<comment type="caution">
    <text evidence="1">The sequence shown here is derived from an EMBL/GenBank/DDBJ whole genome shotgun (WGS) entry which is preliminary data.</text>
</comment>
<accession>A0ACC2NVC0</accession>
<evidence type="ECO:0000313" key="2">
    <source>
        <dbReference type="Proteomes" id="UP001239111"/>
    </source>
</evidence>
<protein>
    <submittedName>
        <fullName evidence="1">Uncharacterized protein</fullName>
    </submittedName>
</protein>
<proteinExistence type="predicted"/>
<organism evidence="1 2">
    <name type="scientific">Eretmocerus hayati</name>
    <dbReference type="NCBI Taxonomy" id="131215"/>
    <lineage>
        <taxon>Eukaryota</taxon>
        <taxon>Metazoa</taxon>
        <taxon>Ecdysozoa</taxon>
        <taxon>Arthropoda</taxon>
        <taxon>Hexapoda</taxon>
        <taxon>Insecta</taxon>
        <taxon>Pterygota</taxon>
        <taxon>Neoptera</taxon>
        <taxon>Endopterygota</taxon>
        <taxon>Hymenoptera</taxon>
        <taxon>Apocrita</taxon>
        <taxon>Proctotrupomorpha</taxon>
        <taxon>Chalcidoidea</taxon>
        <taxon>Aphelinidae</taxon>
        <taxon>Aphelininae</taxon>
        <taxon>Eretmocerus</taxon>
    </lineage>
</organism>
<evidence type="ECO:0000313" key="1">
    <source>
        <dbReference type="EMBL" id="KAJ8674254.1"/>
    </source>
</evidence>
<reference evidence="1" key="1">
    <citation type="submission" date="2023-04" db="EMBL/GenBank/DDBJ databases">
        <title>A chromosome-level genome assembly of the parasitoid wasp Eretmocerus hayati.</title>
        <authorList>
            <person name="Zhong Y."/>
            <person name="Liu S."/>
            <person name="Liu Y."/>
        </authorList>
    </citation>
    <scope>NUCLEOTIDE SEQUENCE</scope>
    <source>
        <strain evidence="1">ZJU_SS_LIU_2023</strain>
    </source>
</reference>
<sequence length="455" mass="49492">MEGETGTSTAQSSLGIPIDDTASIAESLKKRSLDDIALIIAKLAASNAALQARVDALTVALNPQIPMQQDPVPNSQADSSAKPSTQLLPPPPPPLTTIPNNSQDGFELVDRRKKSKKRRIQPSEDNMSLNGAESSDEESETDSNTAERAPPPILIRDILAWPKVQAAITTNGIACRRSVNTSNGVKVYPRSTDDFRTLTKYLESKKLEYSTHQLPEDRDLVVVIRGVNQGLSEEDIHDEISKKIPHVRRVHRMKSGEKIWPLVAVHLDPAGKSSKTIFNLTHLGGLSVKVEPKRKSATIPQCSRCQKYNHTHNYCHAAWVCAFCGRNHATPACRTKDQKDAKPTCANCSGEHRASYRGCPKAPKKKSNTPAPKANRSPLTQASAPRVGPTPPGQRPRTSQQSYAQTASKNLKSPLLPNPTSLPIAVNAAISSLVQNFVHGITSLLTQFSNGQYTN</sequence>
<dbReference type="EMBL" id="CM056743">
    <property type="protein sequence ID" value="KAJ8674254.1"/>
    <property type="molecule type" value="Genomic_DNA"/>
</dbReference>
<name>A0ACC2NVC0_9HYME</name>